<evidence type="ECO:0008006" key="3">
    <source>
        <dbReference type="Google" id="ProtNLM"/>
    </source>
</evidence>
<evidence type="ECO:0000313" key="1">
    <source>
        <dbReference type="EMBL" id="MDI4645846.1"/>
    </source>
</evidence>
<dbReference type="RefSeq" id="WP_282908745.1">
    <property type="nucleotide sequence ID" value="NZ_JAGRPV010000001.1"/>
</dbReference>
<dbReference type="Proteomes" id="UP001161691">
    <property type="component" value="Unassembled WGS sequence"/>
</dbReference>
<gene>
    <name evidence="1" type="ORF">KB449_12790</name>
</gene>
<dbReference type="EMBL" id="JAGRPV010000001">
    <property type="protein sequence ID" value="MDI4645846.1"/>
    <property type="molecule type" value="Genomic_DNA"/>
</dbReference>
<keyword evidence="2" id="KW-1185">Reference proteome</keyword>
<accession>A0ABT6TG77</accession>
<evidence type="ECO:0000313" key="2">
    <source>
        <dbReference type="Proteomes" id="UP001161691"/>
    </source>
</evidence>
<organism evidence="1 2">
    <name type="scientific">Cohnella hashimotonis</name>
    <dbReference type="NCBI Taxonomy" id="2826895"/>
    <lineage>
        <taxon>Bacteria</taxon>
        <taxon>Bacillati</taxon>
        <taxon>Bacillota</taxon>
        <taxon>Bacilli</taxon>
        <taxon>Bacillales</taxon>
        <taxon>Paenibacillaceae</taxon>
        <taxon>Cohnella</taxon>
    </lineage>
</organism>
<proteinExistence type="predicted"/>
<name>A0ABT6TG77_9BACL</name>
<sequence length="533" mass="59541">MKLQYSMAHEPLLDTSTRDELIANIKNAGIEKIWIAGFFSGKLVDIEELKQAKAFAELHGLEVGAVTIPIGHPGNALNPDDPDLDLEIPEHWHYRVDIQGETVYYCGAIDKCLIEDNGKAAMLLREAGFKEVFLDDDLRAGNFNEFIEGCYCDACVAEFNRTYDRRETRESLLVEMTQKKNTAIMKDWVAFQCVKVTDVVKATDIEGVQPGIMVMHFGDERHGIDIPSIREQIPDTLFRVGEYQFNDTRFTAPHAKAEELLGILYHLSFIDKKFAYSESTIFPPRSLMEHNLVYKAKLAITAGLENVLFMSGTWVLEASYWHAIADALPVLRELDQATANVPRAFPVHLAYGTHGAFAEAFVPTSLPLLAGLPVKAVRADQSGEGGELLLFFGDYRLSEQWLAQLPSYKQVVFDQAAAIKNKNLLEKLQLAATNIVIWDQQATARPSAEQLLSLQRLVAQDSWDFPRLAEGNQVGLVWLKDGGKCILFNLLETENEGIVQWADRRYAVQLAPLSFAILDVSGGLTTYDTAIAL</sequence>
<comment type="caution">
    <text evidence="1">The sequence shown here is derived from an EMBL/GenBank/DDBJ whole genome shotgun (WGS) entry which is preliminary data.</text>
</comment>
<protein>
    <recommendedName>
        <fullName evidence="3">Beta-galactosidase trimerisation domain-containing protein</fullName>
    </recommendedName>
</protein>
<reference evidence="1" key="1">
    <citation type="submission" date="2023-04" db="EMBL/GenBank/DDBJ databases">
        <title>Comparative genomic analysis of Cohnella hashimotonis sp. nov., isolated from the International Space Station.</title>
        <authorList>
            <person name="Venkateswaran K."/>
            <person name="Simpson A."/>
        </authorList>
    </citation>
    <scope>NUCLEOTIDE SEQUENCE</scope>
    <source>
        <strain evidence="1">F6_2S_P_1</strain>
    </source>
</reference>